<evidence type="ECO:0000313" key="1">
    <source>
        <dbReference type="EMBL" id="WVZ20117.1"/>
    </source>
</evidence>
<keyword evidence="2" id="KW-1185">Reference proteome</keyword>
<name>A0AAQ3S7B9_VIGMU</name>
<proteinExistence type="predicted"/>
<sequence length="139" mass="15101">MLSTSHSLCGEFVVVDLGDSGLFESAGLPWVSFCKFPWKLEEDEGSRGAFCGGLQGGVVVHDLINGKDEGWHSRRKVAQYSNLPARNGGSGSQFSQPIIGHVSHRNQPLRYPTHYTLVLFEVAYMQPSSPAIMIGCSSS</sequence>
<reference evidence="1 2" key="1">
    <citation type="journal article" date="2023" name="Life. Sci Alliance">
        <title>Evolutionary insights into 3D genome organization and epigenetic landscape of Vigna mungo.</title>
        <authorList>
            <person name="Junaid A."/>
            <person name="Singh B."/>
            <person name="Bhatia S."/>
        </authorList>
    </citation>
    <scope>NUCLEOTIDE SEQUENCE [LARGE SCALE GENOMIC DNA]</scope>
    <source>
        <strain evidence="1">Urdbean</strain>
    </source>
</reference>
<accession>A0AAQ3S7B9</accession>
<gene>
    <name evidence="1" type="ORF">V8G54_007439</name>
</gene>
<organism evidence="1 2">
    <name type="scientific">Vigna mungo</name>
    <name type="common">Black gram</name>
    <name type="synonym">Phaseolus mungo</name>
    <dbReference type="NCBI Taxonomy" id="3915"/>
    <lineage>
        <taxon>Eukaryota</taxon>
        <taxon>Viridiplantae</taxon>
        <taxon>Streptophyta</taxon>
        <taxon>Embryophyta</taxon>
        <taxon>Tracheophyta</taxon>
        <taxon>Spermatophyta</taxon>
        <taxon>Magnoliopsida</taxon>
        <taxon>eudicotyledons</taxon>
        <taxon>Gunneridae</taxon>
        <taxon>Pentapetalae</taxon>
        <taxon>rosids</taxon>
        <taxon>fabids</taxon>
        <taxon>Fabales</taxon>
        <taxon>Fabaceae</taxon>
        <taxon>Papilionoideae</taxon>
        <taxon>50 kb inversion clade</taxon>
        <taxon>NPAAA clade</taxon>
        <taxon>indigoferoid/millettioid clade</taxon>
        <taxon>Phaseoleae</taxon>
        <taxon>Vigna</taxon>
    </lineage>
</organism>
<dbReference type="Proteomes" id="UP001374535">
    <property type="component" value="Chromosome 2"/>
</dbReference>
<protein>
    <submittedName>
        <fullName evidence="1">Uncharacterized protein</fullName>
    </submittedName>
</protein>
<evidence type="ECO:0000313" key="2">
    <source>
        <dbReference type="Proteomes" id="UP001374535"/>
    </source>
</evidence>
<dbReference type="AlphaFoldDB" id="A0AAQ3S7B9"/>
<dbReference type="EMBL" id="CP144699">
    <property type="protein sequence ID" value="WVZ20117.1"/>
    <property type="molecule type" value="Genomic_DNA"/>
</dbReference>